<dbReference type="EMBL" id="CAJVPQ010005368">
    <property type="protein sequence ID" value="CAG8668918.1"/>
    <property type="molecule type" value="Genomic_DNA"/>
</dbReference>
<dbReference type="InterPro" id="IPR011009">
    <property type="entry name" value="Kinase-like_dom_sf"/>
</dbReference>
<evidence type="ECO:0000313" key="2">
    <source>
        <dbReference type="EMBL" id="CAG8668918.1"/>
    </source>
</evidence>
<accession>A0A9N9H9C2</accession>
<evidence type="ECO:0000313" key="3">
    <source>
        <dbReference type="Proteomes" id="UP000789570"/>
    </source>
</evidence>
<dbReference type="Pfam" id="PF07714">
    <property type="entry name" value="PK_Tyr_Ser-Thr"/>
    <property type="match status" value="1"/>
</dbReference>
<feature type="domain" description="Serine-threonine/tyrosine-protein kinase catalytic" evidence="1">
    <location>
        <begin position="86"/>
        <end position="263"/>
    </location>
</feature>
<evidence type="ECO:0000259" key="1">
    <source>
        <dbReference type="Pfam" id="PF07714"/>
    </source>
</evidence>
<dbReference type="Gene3D" id="1.10.510.10">
    <property type="entry name" value="Transferase(Phosphotransferase) domain 1"/>
    <property type="match status" value="1"/>
</dbReference>
<gene>
    <name evidence="2" type="ORF">FCALED_LOCUS11922</name>
</gene>
<dbReference type="AlphaFoldDB" id="A0A9N9H9C2"/>
<dbReference type="Proteomes" id="UP000789570">
    <property type="component" value="Unassembled WGS sequence"/>
</dbReference>
<comment type="caution">
    <text evidence="2">The sequence shown here is derived from an EMBL/GenBank/DDBJ whole genome shotgun (WGS) entry which is preliminary data.</text>
</comment>
<feature type="non-terminal residue" evidence="2">
    <location>
        <position position="1"/>
    </location>
</feature>
<dbReference type="OrthoDB" id="2362960at2759"/>
<organism evidence="2 3">
    <name type="scientific">Funneliformis caledonium</name>
    <dbReference type="NCBI Taxonomy" id="1117310"/>
    <lineage>
        <taxon>Eukaryota</taxon>
        <taxon>Fungi</taxon>
        <taxon>Fungi incertae sedis</taxon>
        <taxon>Mucoromycota</taxon>
        <taxon>Glomeromycotina</taxon>
        <taxon>Glomeromycetes</taxon>
        <taxon>Glomerales</taxon>
        <taxon>Glomeraceae</taxon>
        <taxon>Funneliformis</taxon>
    </lineage>
</organism>
<proteinExistence type="predicted"/>
<dbReference type="SUPFAM" id="SSF56112">
    <property type="entry name" value="Protein kinase-like (PK-like)"/>
    <property type="match status" value="1"/>
</dbReference>
<sequence length="344" mass="39161">MTAESSLDPSFGFGFSSTNKALSYTKCIECGIQTRPAVWCKHCDLARLREHFRNWTSGDLVVDQFLDFLEWIYFDQFVFEKNINKRGAFSTIYFATWMEGPKWKLDEEAETWERNGLIKVILKRLDNSQNMCQEYINQRTNIIPTGTGIKDVITPRSVYNKIYSRTKGSISSYMFVMRYNEQGYLYEYFELSIGLLCWKDIIDMLWSIAGLNDIHEAGLVHGHIYGGNILVENEADSIYSRIADYGFHEWTSEYFDHPVTKLPLPQIGQEADIGACYSVGKHSFCLLIGEAKNEIGEGHGCSYIQACASYAKQIGANTNNTIRKNLNPSFILYLSGPYLGIAGA</sequence>
<keyword evidence="3" id="KW-1185">Reference proteome</keyword>
<protein>
    <submittedName>
        <fullName evidence="2">9779_t:CDS:1</fullName>
    </submittedName>
</protein>
<dbReference type="GO" id="GO:0004672">
    <property type="term" value="F:protein kinase activity"/>
    <property type="evidence" value="ECO:0007669"/>
    <property type="project" value="InterPro"/>
</dbReference>
<name>A0A9N9H9C2_9GLOM</name>
<reference evidence="2" key="1">
    <citation type="submission" date="2021-06" db="EMBL/GenBank/DDBJ databases">
        <authorList>
            <person name="Kallberg Y."/>
            <person name="Tangrot J."/>
            <person name="Rosling A."/>
        </authorList>
    </citation>
    <scope>NUCLEOTIDE SEQUENCE</scope>
    <source>
        <strain evidence="2">UK204</strain>
    </source>
</reference>
<dbReference type="InterPro" id="IPR001245">
    <property type="entry name" value="Ser-Thr/Tyr_kinase_cat_dom"/>
</dbReference>